<dbReference type="GO" id="GO:0022857">
    <property type="term" value="F:transmembrane transporter activity"/>
    <property type="evidence" value="ECO:0007669"/>
    <property type="project" value="InterPro"/>
</dbReference>
<reference evidence="7 8" key="1">
    <citation type="submission" date="2020-08" db="EMBL/GenBank/DDBJ databases">
        <title>Genomic Encyclopedia of Type Strains, Phase IV (KMG-IV): sequencing the most valuable type-strain genomes for metagenomic binning, comparative biology and taxonomic classification.</title>
        <authorList>
            <person name="Goeker M."/>
        </authorList>
    </citation>
    <scope>NUCLEOTIDE SEQUENCE [LARGE SCALE GENOMIC DNA]</scope>
    <source>
        <strain evidence="7 8">DSM 101730</strain>
    </source>
</reference>
<feature type="transmembrane region" description="Helical" evidence="5">
    <location>
        <begin position="304"/>
        <end position="329"/>
    </location>
</feature>
<dbReference type="PRINTS" id="PR01035">
    <property type="entry name" value="TCRTETA"/>
</dbReference>
<dbReference type="Proteomes" id="UP000549457">
    <property type="component" value="Unassembled WGS sequence"/>
</dbReference>
<feature type="transmembrane region" description="Helical" evidence="5">
    <location>
        <begin position="169"/>
        <end position="189"/>
    </location>
</feature>
<dbReference type="SUPFAM" id="SSF103473">
    <property type="entry name" value="MFS general substrate transporter"/>
    <property type="match status" value="1"/>
</dbReference>
<dbReference type="RefSeq" id="WP_052201852.1">
    <property type="nucleotide sequence ID" value="NZ_JACHFM010000006.1"/>
</dbReference>
<name>A0A840SQI7_9RHOB</name>
<evidence type="ECO:0000259" key="6">
    <source>
        <dbReference type="PROSITE" id="PS50850"/>
    </source>
</evidence>
<feature type="transmembrane region" description="Helical" evidence="5">
    <location>
        <begin position="42"/>
        <end position="61"/>
    </location>
</feature>
<dbReference type="InterPro" id="IPR036259">
    <property type="entry name" value="MFS_trans_sf"/>
</dbReference>
<feature type="transmembrane region" description="Helical" evidence="5">
    <location>
        <begin position="73"/>
        <end position="93"/>
    </location>
</feature>
<proteinExistence type="predicted"/>
<dbReference type="PANTHER" id="PTHR23546">
    <property type="entry name" value="TRANSPORT PROTEIN"/>
    <property type="match status" value="1"/>
</dbReference>
<dbReference type="Pfam" id="PF07690">
    <property type="entry name" value="MFS_1"/>
    <property type="match status" value="1"/>
</dbReference>
<feature type="transmembrane region" description="Helical" evidence="5">
    <location>
        <begin position="7"/>
        <end position="30"/>
    </location>
</feature>
<feature type="transmembrane region" description="Helical" evidence="5">
    <location>
        <begin position="141"/>
        <end position="163"/>
    </location>
</feature>
<dbReference type="EMBL" id="JACHFM010000006">
    <property type="protein sequence ID" value="MBB5224317.1"/>
    <property type="molecule type" value="Genomic_DNA"/>
</dbReference>
<dbReference type="InterPro" id="IPR020846">
    <property type="entry name" value="MFS_dom"/>
</dbReference>
<protein>
    <submittedName>
        <fullName evidence="7">MFS family permease</fullName>
    </submittedName>
</protein>
<sequence>MNRTKATIAISIALSIVATTLILPILAPLIRELHLSVVQGGLMLSIGSVAMVVAAPLWGIVSDRYGRKKTIVAGFLGVFAGYAVYTLVVVGGLSGAMSVTAIFLALTASRAFVGAFLSAVPSGAQALMADITSPSERAGGMAIIGGATGLGLIVGPAVSGVLVAGGITWPLYAATALCASGALAALFFLKAPPVASPVRPQRTSLFSAALQPWLVAGILLWVAIATVQISAGFYFQDRLNLDGETAAGMLSVALTLVGIAMFVVQFLQVRIMGFTPRALVLSGAGSWIAGLLLLLSTANASAYYLAYTLLGLGAGFLLPGIMAGASLAVGHDDQGVAAGLVSASQGIGFIIGPAASTMLYEWNETLPFWSLAGLMVVLILRFAFIPVHGAPFPNTSATGGADV</sequence>
<keyword evidence="2 5" id="KW-0812">Transmembrane</keyword>
<dbReference type="Gene3D" id="1.20.1250.20">
    <property type="entry name" value="MFS general substrate transporter like domains"/>
    <property type="match status" value="1"/>
</dbReference>
<accession>A0A840SQI7</accession>
<feature type="transmembrane region" description="Helical" evidence="5">
    <location>
        <begin position="279"/>
        <end position="298"/>
    </location>
</feature>
<evidence type="ECO:0000313" key="8">
    <source>
        <dbReference type="Proteomes" id="UP000549457"/>
    </source>
</evidence>
<evidence type="ECO:0000313" key="7">
    <source>
        <dbReference type="EMBL" id="MBB5224317.1"/>
    </source>
</evidence>
<feature type="transmembrane region" description="Helical" evidence="5">
    <location>
        <begin position="99"/>
        <end position="120"/>
    </location>
</feature>
<keyword evidence="3 5" id="KW-1133">Transmembrane helix</keyword>
<evidence type="ECO:0000256" key="3">
    <source>
        <dbReference type="ARBA" id="ARBA00022989"/>
    </source>
</evidence>
<dbReference type="GO" id="GO:0016020">
    <property type="term" value="C:membrane"/>
    <property type="evidence" value="ECO:0007669"/>
    <property type="project" value="UniProtKB-SubCell"/>
</dbReference>
<feature type="transmembrane region" description="Helical" evidence="5">
    <location>
        <begin position="366"/>
        <end position="384"/>
    </location>
</feature>
<dbReference type="PANTHER" id="PTHR23546:SF1">
    <property type="entry name" value="MEMBRANE PROTEIN"/>
    <property type="match status" value="1"/>
</dbReference>
<feature type="transmembrane region" description="Helical" evidence="5">
    <location>
        <begin position="210"/>
        <end position="235"/>
    </location>
</feature>
<dbReference type="InterPro" id="IPR011701">
    <property type="entry name" value="MFS"/>
</dbReference>
<dbReference type="PROSITE" id="PS50850">
    <property type="entry name" value="MFS"/>
    <property type="match status" value="1"/>
</dbReference>
<dbReference type="InterPro" id="IPR001958">
    <property type="entry name" value="Tet-R_TetA/multi-R_MdtG-like"/>
</dbReference>
<evidence type="ECO:0000256" key="4">
    <source>
        <dbReference type="ARBA" id="ARBA00023136"/>
    </source>
</evidence>
<evidence type="ECO:0000256" key="2">
    <source>
        <dbReference type="ARBA" id="ARBA00022692"/>
    </source>
</evidence>
<dbReference type="AlphaFoldDB" id="A0A840SQI7"/>
<organism evidence="7 8">
    <name type="scientific">Amaricoccus macauensis</name>
    <dbReference type="NCBI Taxonomy" id="57001"/>
    <lineage>
        <taxon>Bacteria</taxon>
        <taxon>Pseudomonadati</taxon>
        <taxon>Pseudomonadota</taxon>
        <taxon>Alphaproteobacteria</taxon>
        <taxon>Rhodobacterales</taxon>
        <taxon>Paracoccaceae</taxon>
        <taxon>Amaricoccus</taxon>
    </lineage>
</organism>
<gene>
    <name evidence="7" type="ORF">HNP73_004286</name>
</gene>
<feature type="transmembrane region" description="Helical" evidence="5">
    <location>
        <begin position="336"/>
        <end position="360"/>
    </location>
</feature>
<comment type="caution">
    <text evidence="7">The sequence shown here is derived from an EMBL/GenBank/DDBJ whole genome shotgun (WGS) entry which is preliminary data.</text>
</comment>
<comment type="subcellular location">
    <subcellularLocation>
        <location evidence="1">Membrane</location>
        <topology evidence="1">Multi-pass membrane protein</topology>
    </subcellularLocation>
</comment>
<feature type="domain" description="Major facilitator superfamily (MFS) profile" evidence="6">
    <location>
        <begin position="4"/>
        <end position="390"/>
    </location>
</feature>
<keyword evidence="8" id="KW-1185">Reference proteome</keyword>
<feature type="transmembrane region" description="Helical" evidence="5">
    <location>
        <begin position="247"/>
        <end position="267"/>
    </location>
</feature>
<keyword evidence="4 5" id="KW-0472">Membrane</keyword>
<evidence type="ECO:0000256" key="1">
    <source>
        <dbReference type="ARBA" id="ARBA00004141"/>
    </source>
</evidence>
<evidence type="ECO:0000256" key="5">
    <source>
        <dbReference type="SAM" id="Phobius"/>
    </source>
</evidence>